<dbReference type="InterPro" id="IPR035925">
    <property type="entry name" value="BSD_dom_sf"/>
</dbReference>
<dbReference type="EMBL" id="MVGT01004040">
    <property type="protein sequence ID" value="OVA01604.1"/>
    <property type="molecule type" value="Genomic_DNA"/>
</dbReference>
<dbReference type="PANTHER" id="PTHR31923:SF3">
    <property type="entry name" value="BSD DOMAIN-CONTAINING PROTEIN"/>
    <property type="match status" value="1"/>
</dbReference>
<dbReference type="InterPro" id="IPR005607">
    <property type="entry name" value="BSD_dom"/>
</dbReference>
<keyword evidence="4" id="KW-1185">Reference proteome</keyword>
<reference evidence="3 4" key="1">
    <citation type="journal article" date="2017" name="Mol. Plant">
        <title>The Genome of Medicinal Plant Macleaya cordata Provides New Insights into Benzylisoquinoline Alkaloids Metabolism.</title>
        <authorList>
            <person name="Liu X."/>
            <person name="Liu Y."/>
            <person name="Huang P."/>
            <person name="Ma Y."/>
            <person name="Qing Z."/>
            <person name="Tang Q."/>
            <person name="Cao H."/>
            <person name="Cheng P."/>
            <person name="Zheng Y."/>
            <person name="Yuan Z."/>
            <person name="Zhou Y."/>
            <person name="Liu J."/>
            <person name="Tang Z."/>
            <person name="Zhuo Y."/>
            <person name="Zhang Y."/>
            <person name="Yu L."/>
            <person name="Huang J."/>
            <person name="Yang P."/>
            <person name="Peng Q."/>
            <person name="Zhang J."/>
            <person name="Jiang W."/>
            <person name="Zhang Z."/>
            <person name="Lin K."/>
            <person name="Ro D.K."/>
            <person name="Chen X."/>
            <person name="Xiong X."/>
            <person name="Shang Y."/>
            <person name="Huang S."/>
            <person name="Zeng J."/>
        </authorList>
    </citation>
    <scope>NUCLEOTIDE SEQUENCE [LARGE SCALE GENOMIC DNA]</scope>
    <source>
        <strain evidence="4">cv. BLH2017</strain>
        <tissue evidence="3">Root</tissue>
    </source>
</reference>
<dbReference type="OMA" id="IITSMAM"/>
<feature type="compositionally biased region" description="Acidic residues" evidence="1">
    <location>
        <begin position="43"/>
        <end position="52"/>
    </location>
</feature>
<dbReference type="FunCoup" id="A0A200PTR5">
    <property type="interactions" value="831"/>
</dbReference>
<accession>A0A200PTR5</accession>
<evidence type="ECO:0000313" key="3">
    <source>
        <dbReference type="EMBL" id="OVA01604.1"/>
    </source>
</evidence>
<dbReference type="SMART" id="SM00751">
    <property type="entry name" value="BSD"/>
    <property type="match status" value="1"/>
</dbReference>
<feature type="domain" description="BSD" evidence="2">
    <location>
        <begin position="110"/>
        <end position="155"/>
    </location>
</feature>
<feature type="region of interest" description="Disordered" evidence="1">
    <location>
        <begin position="81"/>
        <end position="101"/>
    </location>
</feature>
<dbReference type="InParanoid" id="A0A200PTR5"/>
<evidence type="ECO:0000313" key="4">
    <source>
        <dbReference type="Proteomes" id="UP000195402"/>
    </source>
</evidence>
<feature type="compositionally biased region" description="Low complexity" evidence="1">
    <location>
        <begin position="21"/>
        <end position="30"/>
    </location>
</feature>
<name>A0A200PTR5_MACCD</name>
<sequence>MDFSSWIRKTLLKKNKSDPTNNSNNNSIISQTVLKQKHRQKDPDDEEEEELGVTEELRDFVKSFTIETFKNFPLQKDDQVVTTSSSSSTVKSDNGSSITTDNKVQKDLSEWQERHAMLVLTKVKEISQLRYVLCPRHLKERQFWQIYFMLVKSYVAPFQMRAIQQAKLRRMSMKDEKPVDNACEVEMAEAKPSTRPPPLEHDLGSL</sequence>
<dbReference type="PANTHER" id="PTHR31923">
    <property type="entry name" value="BSD DOMAIN-CONTAINING PROTEIN"/>
    <property type="match status" value="1"/>
</dbReference>
<feature type="region of interest" description="Disordered" evidence="1">
    <location>
        <begin position="14"/>
        <end position="52"/>
    </location>
</feature>
<dbReference type="PROSITE" id="PS50858">
    <property type="entry name" value="BSD"/>
    <property type="match status" value="1"/>
</dbReference>
<dbReference type="SUPFAM" id="SSF140383">
    <property type="entry name" value="BSD domain-like"/>
    <property type="match status" value="1"/>
</dbReference>
<evidence type="ECO:0000256" key="1">
    <source>
        <dbReference type="SAM" id="MobiDB-lite"/>
    </source>
</evidence>
<comment type="caution">
    <text evidence="3">The sequence shown here is derived from an EMBL/GenBank/DDBJ whole genome shotgun (WGS) entry which is preliminary data.</text>
</comment>
<dbReference type="Pfam" id="PF03909">
    <property type="entry name" value="BSD"/>
    <property type="match status" value="1"/>
</dbReference>
<organism evidence="3 4">
    <name type="scientific">Macleaya cordata</name>
    <name type="common">Five-seeded plume-poppy</name>
    <name type="synonym">Bocconia cordata</name>
    <dbReference type="NCBI Taxonomy" id="56857"/>
    <lineage>
        <taxon>Eukaryota</taxon>
        <taxon>Viridiplantae</taxon>
        <taxon>Streptophyta</taxon>
        <taxon>Embryophyta</taxon>
        <taxon>Tracheophyta</taxon>
        <taxon>Spermatophyta</taxon>
        <taxon>Magnoliopsida</taxon>
        <taxon>Ranunculales</taxon>
        <taxon>Papaveraceae</taxon>
        <taxon>Papaveroideae</taxon>
        <taxon>Macleaya</taxon>
    </lineage>
</organism>
<dbReference type="AlphaFoldDB" id="A0A200PTR5"/>
<evidence type="ECO:0000259" key="2">
    <source>
        <dbReference type="PROSITE" id="PS50858"/>
    </source>
</evidence>
<protein>
    <submittedName>
        <fullName evidence="3">BSD</fullName>
    </submittedName>
</protein>
<gene>
    <name evidence="3" type="ORF">BVC80_9073g37</name>
</gene>
<feature type="region of interest" description="Disordered" evidence="1">
    <location>
        <begin position="186"/>
        <end position="206"/>
    </location>
</feature>
<dbReference type="Gene3D" id="1.10.3970.10">
    <property type="entry name" value="BSD domain"/>
    <property type="match status" value="1"/>
</dbReference>
<proteinExistence type="predicted"/>
<dbReference type="OrthoDB" id="47923at2759"/>
<dbReference type="Proteomes" id="UP000195402">
    <property type="component" value="Unassembled WGS sequence"/>
</dbReference>
<feature type="compositionally biased region" description="Low complexity" evidence="1">
    <location>
        <begin position="81"/>
        <end position="97"/>
    </location>
</feature>